<gene>
    <name evidence="1" type="ORF">FXF47_05625</name>
</gene>
<dbReference type="SUPFAM" id="SSF48371">
    <property type="entry name" value="ARM repeat"/>
    <property type="match status" value="1"/>
</dbReference>
<organism evidence="1 2">
    <name type="scientific">Candidatus Mcinerneyibacterium aminivorans</name>
    <dbReference type="NCBI Taxonomy" id="2703815"/>
    <lineage>
        <taxon>Bacteria</taxon>
        <taxon>Candidatus Macinerneyibacteriota</taxon>
        <taxon>Candidatus Mcinerneyibacteria</taxon>
        <taxon>Candidatus Mcinerneyibacteriales</taxon>
        <taxon>Candidatus Mcinerneyibacteriaceae</taxon>
        <taxon>Candidatus Mcinerneyibacterium</taxon>
    </lineage>
</organism>
<keyword evidence="2" id="KW-1185">Reference proteome</keyword>
<comment type="caution">
    <text evidence="1">The sequence shown here is derived from an EMBL/GenBank/DDBJ whole genome shotgun (WGS) entry which is preliminary data.</text>
</comment>
<dbReference type="CDD" id="cd06561">
    <property type="entry name" value="AlkD_like"/>
    <property type="match status" value="1"/>
</dbReference>
<dbReference type="Pfam" id="PF08713">
    <property type="entry name" value="DNA_alkylation"/>
    <property type="match status" value="1"/>
</dbReference>
<accession>A0A5D0MBM1</accession>
<evidence type="ECO:0000313" key="2">
    <source>
        <dbReference type="Proteomes" id="UP000324143"/>
    </source>
</evidence>
<dbReference type="PANTHER" id="PTHR34070:SF1">
    <property type="entry name" value="DNA ALKYLATION REPAIR PROTEIN"/>
    <property type="match status" value="1"/>
</dbReference>
<dbReference type="InterPro" id="IPR016024">
    <property type="entry name" value="ARM-type_fold"/>
</dbReference>
<sequence>MPDFMRVGAMIRDMLINNIENDLRKHIDEDYKKGIKRFFKDKDLKESDFFSYGVKTASVRKVGKKYYPYIKNLEKDDFFRLCEKMLNKRNSELRTIVFQWVYRMKGKIIKNDYDIFYGWLQKYVTGWSSCDDFCTHAFGYLIYNYSKLITEIKNYWVKSNNRWVRRAAAVVMIYSIRRDKYIPHALKIADKLIKDDKNLVQKGTGWLLKEIANKDRDIVDNYLVKNYDEIPRVILRYAIEKFPEGRRKEILNLKKI</sequence>
<evidence type="ECO:0000313" key="1">
    <source>
        <dbReference type="EMBL" id="TYB31117.1"/>
    </source>
</evidence>
<dbReference type="Proteomes" id="UP000324143">
    <property type="component" value="Unassembled WGS sequence"/>
</dbReference>
<dbReference type="InterPro" id="IPR014825">
    <property type="entry name" value="DNA_alkylation"/>
</dbReference>
<name>A0A5D0MBM1_9BACT</name>
<protein>
    <submittedName>
        <fullName evidence="1">DNA alkylation repair protein</fullName>
    </submittedName>
</protein>
<dbReference type="PANTHER" id="PTHR34070">
    <property type="entry name" value="ARMADILLO-TYPE FOLD"/>
    <property type="match status" value="1"/>
</dbReference>
<dbReference type="AlphaFoldDB" id="A0A5D0MBM1"/>
<dbReference type="Gene3D" id="1.25.10.90">
    <property type="match status" value="1"/>
</dbReference>
<reference evidence="1" key="1">
    <citation type="submission" date="2019-08" db="EMBL/GenBank/DDBJ databases">
        <title>Genomic characterization of a novel candidate phylum (ARYD3) from a high temperature, high salinity tertiary oil reservoir in north central Oklahoma, USA.</title>
        <authorList>
            <person name="Youssef N.H."/>
            <person name="Yadav A."/>
            <person name="Elshahed M.S."/>
        </authorList>
    </citation>
    <scope>NUCLEOTIDE SEQUENCE [LARGE SCALE GENOMIC DNA]</scope>
    <source>
        <strain evidence="1">ARYD3</strain>
    </source>
</reference>
<dbReference type="EMBL" id="VSIX01000054">
    <property type="protein sequence ID" value="TYB31117.1"/>
    <property type="molecule type" value="Genomic_DNA"/>
</dbReference>
<proteinExistence type="predicted"/>